<dbReference type="AlphaFoldDB" id="A0A7J7KJK9"/>
<protein>
    <submittedName>
        <fullName evidence="1">Uncharacterized protein</fullName>
    </submittedName>
</protein>
<gene>
    <name evidence="1" type="ORF">EB796_003587</name>
</gene>
<dbReference type="EMBL" id="VXIV02000469">
    <property type="protein sequence ID" value="KAF6038111.1"/>
    <property type="molecule type" value="Genomic_DNA"/>
</dbReference>
<evidence type="ECO:0000313" key="2">
    <source>
        <dbReference type="Proteomes" id="UP000593567"/>
    </source>
</evidence>
<sequence>MYINVNSTNICSFQHLNEYTTLSLCTSRVYIPGLLTNFDVFIHGWREMVVSRGHIVLALNYQSIFIYLRVV</sequence>
<name>A0A7J7KJK9_BUGNE</name>
<keyword evidence="2" id="KW-1185">Reference proteome</keyword>
<proteinExistence type="predicted"/>
<comment type="caution">
    <text evidence="1">The sequence shown here is derived from an EMBL/GenBank/DDBJ whole genome shotgun (WGS) entry which is preliminary data.</text>
</comment>
<evidence type="ECO:0000313" key="1">
    <source>
        <dbReference type="EMBL" id="KAF6038111.1"/>
    </source>
</evidence>
<organism evidence="1 2">
    <name type="scientific">Bugula neritina</name>
    <name type="common">Brown bryozoan</name>
    <name type="synonym">Sertularia neritina</name>
    <dbReference type="NCBI Taxonomy" id="10212"/>
    <lineage>
        <taxon>Eukaryota</taxon>
        <taxon>Metazoa</taxon>
        <taxon>Spiralia</taxon>
        <taxon>Lophotrochozoa</taxon>
        <taxon>Bryozoa</taxon>
        <taxon>Gymnolaemata</taxon>
        <taxon>Cheilostomatida</taxon>
        <taxon>Flustrina</taxon>
        <taxon>Buguloidea</taxon>
        <taxon>Bugulidae</taxon>
        <taxon>Bugula</taxon>
    </lineage>
</organism>
<reference evidence="1" key="1">
    <citation type="submission" date="2020-06" db="EMBL/GenBank/DDBJ databases">
        <title>Draft genome of Bugula neritina, a colonial animal packing powerful symbionts and potential medicines.</title>
        <authorList>
            <person name="Rayko M."/>
        </authorList>
    </citation>
    <scope>NUCLEOTIDE SEQUENCE [LARGE SCALE GENOMIC DNA]</scope>
    <source>
        <strain evidence="1">Kwan_BN1</strain>
    </source>
</reference>
<accession>A0A7J7KJK9</accession>
<dbReference type="Proteomes" id="UP000593567">
    <property type="component" value="Unassembled WGS sequence"/>
</dbReference>